<organism evidence="11 12">
    <name type="scientific">Actinocatenispora comari</name>
    <dbReference type="NCBI Taxonomy" id="2807577"/>
    <lineage>
        <taxon>Bacteria</taxon>
        <taxon>Bacillati</taxon>
        <taxon>Actinomycetota</taxon>
        <taxon>Actinomycetes</taxon>
        <taxon>Micromonosporales</taxon>
        <taxon>Micromonosporaceae</taxon>
        <taxon>Actinocatenispora</taxon>
    </lineage>
</organism>
<evidence type="ECO:0000256" key="9">
    <source>
        <dbReference type="SAM" id="MobiDB-lite"/>
    </source>
</evidence>
<dbReference type="InterPro" id="IPR013983">
    <property type="entry name" value="Ald_Fedxn_OxRdtase_N"/>
</dbReference>
<keyword evidence="7" id="KW-0411">Iron-sulfur</keyword>
<evidence type="ECO:0000256" key="4">
    <source>
        <dbReference type="ARBA" id="ARBA00022723"/>
    </source>
</evidence>
<dbReference type="Pfam" id="PF02730">
    <property type="entry name" value="AFOR_N"/>
    <property type="match status" value="1"/>
</dbReference>
<comment type="similarity">
    <text evidence="2">Belongs to the AOR/FOR family.</text>
</comment>
<evidence type="ECO:0000313" key="11">
    <source>
        <dbReference type="EMBL" id="GIL25698.1"/>
    </source>
</evidence>
<evidence type="ECO:0000256" key="7">
    <source>
        <dbReference type="ARBA" id="ARBA00023014"/>
    </source>
</evidence>
<feature type="region of interest" description="Disordered" evidence="9">
    <location>
        <begin position="341"/>
        <end position="381"/>
    </location>
</feature>
<keyword evidence="12" id="KW-1185">Reference proteome</keyword>
<keyword evidence="3" id="KW-0004">4Fe-4S</keyword>
<sequence>MALRVDLAALSAGTADAGALSAGTADAGVLSAGAAGADLLAAGAGASSAGAAASVGGGVSEGGSRDTPSPTLPGGDPGTTIVRDPACGTGSRAGCGQPRGVVDALDAPGIAVLPARPVAAVLPARAVAAGAAGAEPGGPTAAGPRVPTDEPAPLAALRILADAVAAGHRDPFDPAVPLILAAGPLAGSGAPGTARVAAIGLSPLSGTVGETRAEGPFGAALRAAGASLLVLTGRAARPSILLLHNGSAELRDAAELADAGTVAATDALRSRYGARAGIAVIGPAGWRRARAATILTDRYFPLPRLGFGAILGDRNLAAIVCLPGPPAPAPGAVAPAQYPATPAPVAPAQDPATPASEPATLAPGAVTPAQDPAAAAPGGAAPVAADPAALAAIAARYRAEQPANPLTAWQHEPPGFGVWPYGAEPGYGAHRNFADTATAAGDGLAPDRFLARYRQAAPCPDCPTDCLKVFTPPAGPPVALHQEAVAALGPNLGVEDAGTVLAAVAACLDAGLDPVSVGGTLGCLYEAAERGRLPAGWPPCGFGTDPGPFVAAAARGADEFAAALRGGAARLAARLGVPDAAMTVRGVELPPFDPRIQPGLALAYAAAPTGPRYDAVEHDLDFDPGHGAPHCWPQLRELGLTAPEPAHRLDAARADRTAVLLALWSALDAYGICPYASTPTRPLSLALIGDLVAAGTGYRPDTAALLELGAERLRRQHWINAALGVAEPDRLPYRMHAEPVAAGAHAGAVLDPDRFAAAVARLRTRLGLA</sequence>
<feature type="compositionally biased region" description="Low complexity" evidence="9">
    <location>
        <begin position="365"/>
        <end position="381"/>
    </location>
</feature>
<evidence type="ECO:0000256" key="1">
    <source>
        <dbReference type="ARBA" id="ARBA00001966"/>
    </source>
</evidence>
<feature type="region of interest" description="Disordered" evidence="9">
    <location>
        <begin position="52"/>
        <end position="97"/>
    </location>
</feature>
<dbReference type="Gene3D" id="1.10.569.10">
    <property type="entry name" value="Aldehyde Ferredoxin Oxidoreductase Protein, subunit A, domain 2"/>
    <property type="match status" value="1"/>
</dbReference>
<feature type="domain" description="Aldehyde ferredoxin oxidoreductase N-terminal" evidence="10">
    <location>
        <begin position="145"/>
        <end position="325"/>
    </location>
</feature>
<evidence type="ECO:0000259" key="10">
    <source>
        <dbReference type="SMART" id="SM00790"/>
    </source>
</evidence>
<dbReference type="GO" id="GO:0009055">
    <property type="term" value="F:electron transfer activity"/>
    <property type="evidence" value="ECO:0007669"/>
    <property type="project" value="InterPro"/>
</dbReference>
<dbReference type="InterPro" id="IPR013985">
    <property type="entry name" value="Ald_Fedxn_OxRdtase_dom3"/>
</dbReference>
<keyword evidence="5" id="KW-0560">Oxidoreductase</keyword>
<dbReference type="PANTHER" id="PTHR30038:SF0">
    <property type="entry name" value="TUNGSTEN-CONTAINING ALDEHYDE FERREDOXIN OXIDOREDUCTASE"/>
    <property type="match status" value="1"/>
</dbReference>
<comment type="caution">
    <text evidence="11">The sequence shown here is derived from an EMBL/GenBank/DDBJ whole genome shotgun (WGS) entry which is preliminary data.</text>
</comment>
<proteinExistence type="inferred from homology"/>
<dbReference type="PANTHER" id="PTHR30038">
    <property type="entry name" value="ALDEHYDE FERREDOXIN OXIDOREDUCTASE"/>
    <property type="match status" value="1"/>
</dbReference>
<dbReference type="Proteomes" id="UP000614996">
    <property type="component" value="Unassembled WGS sequence"/>
</dbReference>
<dbReference type="InterPro" id="IPR051919">
    <property type="entry name" value="W-dependent_AOR"/>
</dbReference>
<keyword evidence="6" id="KW-0408">Iron</keyword>
<dbReference type="Gene3D" id="1.10.599.10">
    <property type="entry name" value="Aldehyde Ferredoxin Oxidoreductase Protein, subunit A, domain 3"/>
    <property type="match status" value="1"/>
</dbReference>
<evidence type="ECO:0000256" key="5">
    <source>
        <dbReference type="ARBA" id="ARBA00023002"/>
    </source>
</evidence>
<dbReference type="Pfam" id="PF01314">
    <property type="entry name" value="AFOR_C"/>
    <property type="match status" value="1"/>
</dbReference>
<dbReference type="Gene3D" id="3.60.9.10">
    <property type="entry name" value="Aldehyde ferredoxin oxidoreductase, N-terminal domain"/>
    <property type="match status" value="1"/>
</dbReference>
<protein>
    <recommendedName>
        <fullName evidence="10">Aldehyde ferredoxin oxidoreductase N-terminal domain-containing protein</fullName>
    </recommendedName>
</protein>
<dbReference type="SUPFAM" id="SSF48310">
    <property type="entry name" value="Aldehyde ferredoxin oxidoreductase, C-terminal domains"/>
    <property type="match status" value="1"/>
</dbReference>
<dbReference type="GO" id="GO:0046872">
    <property type="term" value="F:metal ion binding"/>
    <property type="evidence" value="ECO:0007669"/>
    <property type="project" value="UniProtKB-KW"/>
</dbReference>
<dbReference type="SMART" id="SM00790">
    <property type="entry name" value="AFOR_N"/>
    <property type="match status" value="1"/>
</dbReference>
<name>A0A8J4ABG7_9ACTN</name>
<evidence type="ECO:0000256" key="8">
    <source>
        <dbReference type="ARBA" id="ARBA00049934"/>
    </source>
</evidence>
<dbReference type="AlphaFoldDB" id="A0A8J4ABG7"/>
<dbReference type="EMBL" id="BOPO01000008">
    <property type="protein sequence ID" value="GIL25698.1"/>
    <property type="molecule type" value="Genomic_DNA"/>
</dbReference>
<dbReference type="InterPro" id="IPR036503">
    <property type="entry name" value="Ald_Fedxn_OxRdtase_N_sf"/>
</dbReference>
<evidence type="ECO:0000313" key="12">
    <source>
        <dbReference type="Proteomes" id="UP000614996"/>
    </source>
</evidence>
<dbReference type="SUPFAM" id="SSF56228">
    <property type="entry name" value="Aldehyde ferredoxin oxidoreductase, N-terminal domain"/>
    <property type="match status" value="1"/>
</dbReference>
<comment type="cofactor">
    <cofactor evidence="8">
        <name>tungstopterin</name>
        <dbReference type="ChEBI" id="CHEBI:30402"/>
    </cofactor>
</comment>
<dbReference type="InterPro" id="IPR013984">
    <property type="entry name" value="Ald_Fedxn_OxRdtase_dom2"/>
</dbReference>
<reference evidence="12" key="1">
    <citation type="journal article" date="2021" name="Int. J. Syst. Evol. Microbiol.">
        <title>Actinocatenispora comari sp. nov., an endophytic actinomycete isolated from aerial parts of Comarum salesowianum.</title>
        <authorList>
            <person name="Oyunbileg N."/>
            <person name="Iizaka Y."/>
            <person name="Hamada M."/>
            <person name="Davaapurev B.O."/>
            <person name="Fukumoto A."/>
            <person name="Tsetseg B."/>
            <person name="Kato F."/>
            <person name="Tamura T."/>
            <person name="Batkhuu J."/>
            <person name="Anzai Y."/>
        </authorList>
    </citation>
    <scope>NUCLEOTIDE SEQUENCE [LARGE SCALE GENOMIC DNA]</scope>
    <source>
        <strain evidence="12">NUM-2625</strain>
    </source>
</reference>
<dbReference type="InterPro" id="IPR001203">
    <property type="entry name" value="OxRdtase_Ald_Fedxn_C"/>
</dbReference>
<comment type="cofactor">
    <cofactor evidence="1">
        <name>[4Fe-4S] cluster</name>
        <dbReference type="ChEBI" id="CHEBI:49883"/>
    </cofactor>
</comment>
<dbReference type="GO" id="GO:0016625">
    <property type="term" value="F:oxidoreductase activity, acting on the aldehyde or oxo group of donors, iron-sulfur protein as acceptor"/>
    <property type="evidence" value="ECO:0007669"/>
    <property type="project" value="InterPro"/>
</dbReference>
<evidence type="ECO:0000256" key="3">
    <source>
        <dbReference type="ARBA" id="ARBA00022485"/>
    </source>
</evidence>
<dbReference type="GO" id="GO:0051539">
    <property type="term" value="F:4 iron, 4 sulfur cluster binding"/>
    <property type="evidence" value="ECO:0007669"/>
    <property type="project" value="UniProtKB-KW"/>
</dbReference>
<accession>A0A8J4ABG7</accession>
<evidence type="ECO:0000256" key="6">
    <source>
        <dbReference type="ARBA" id="ARBA00023004"/>
    </source>
</evidence>
<evidence type="ECO:0000256" key="2">
    <source>
        <dbReference type="ARBA" id="ARBA00011032"/>
    </source>
</evidence>
<dbReference type="InterPro" id="IPR036021">
    <property type="entry name" value="Tungsten_al_ferr_oxy-like_C"/>
</dbReference>
<keyword evidence="4" id="KW-0479">Metal-binding</keyword>
<gene>
    <name evidence="11" type="ORF">NUM_09520</name>
</gene>